<dbReference type="EMBL" id="JANHAX010000002">
    <property type="protein sequence ID" value="MDQ2090211.1"/>
    <property type="molecule type" value="Genomic_DNA"/>
</dbReference>
<protein>
    <submittedName>
        <fullName evidence="2">VOC family protein</fullName>
    </submittedName>
</protein>
<dbReference type="PANTHER" id="PTHR33993:SF2">
    <property type="entry name" value="VOC DOMAIN-CONTAINING PROTEIN"/>
    <property type="match status" value="1"/>
</dbReference>
<dbReference type="Pfam" id="PF00903">
    <property type="entry name" value="Glyoxalase"/>
    <property type="match status" value="1"/>
</dbReference>
<dbReference type="AlphaFoldDB" id="A0AAE3WBL1"/>
<dbReference type="RefSeq" id="WP_306735476.1">
    <property type="nucleotide sequence ID" value="NZ_JANHAX010000002.1"/>
</dbReference>
<dbReference type="CDD" id="cd07247">
    <property type="entry name" value="SgaA_N_like"/>
    <property type="match status" value="1"/>
</dbReference>
<reference evidence="2" key="1">
    <citation type="submission" date="2022-07" db="EMBL/GenBank/DDBJ databases">
        <authorList>
            <person name="Otstavnykh N."/>
            <person name="Isaeva M."/>
            <person name="Bystritskaya E."/>
        </authorList>
    </citation>
    <scope>NUCLEOTIDE SEQUENCE</scope>
    <source>
        <strain evidence="2">KCTC 52189</strain>
    </source>
</reference>
<dbReference type="InterPro" id="IPR037523">
    <property type="entry name" value="VOC_core"/>
</dbReference>
<dbReference type="InterPro" id="IPR029068">
    <property type="entry name" value="Glyas_Bleomycin-R_OHBP_Dase"/>
</dbReference>
<dbReference type="PANTHER" id="PTHR33993">
    <property type="entry name" value="GLYOXALASE-RELATED"/>
    <property type="match status" value="1"/>
</dbReference>
<evidence type="ECO:0000313" key="3">
    <source>
        <dbReference type="Proteomes" id="UP001226762"/>
    </source>
</evidence>
<proteinExistence type="predicted"/>
<reference evidence="2" key="2">
    <citation type="submission" date="2023-02" db="EMBL/GenBank/DDBJ databases">
        <title>'Rhodoalgimonas zhirmunskyi' gen. nov., isolated from a red alga.</title>
        <authorList>
            <person name="Nedashkovskaya O.I."/>
            <person name="Otstavnykh N.Y."/>
            <person name="Bystritskaya E.P."/>
            <person name="Balabanova L.A."/>
            <person name="Isaeva M.P."/>
        </authorList>
    </citation>
    <scope>NUCLEOTIDE SEQUENCE</scope>
    <source>
        <strain evidence="2">KCTC 52189</strain>
    </source>
</reference>
<keyword evidence="3" id="KW-1185">Reference proteome</keyword>
<dbReference type="InterPro" id="IPR052164">
    <property type="entry name" value="Anthracycline_SecMetBiosynth"/>
</dbReference>
<dbReference type="PROSITE" id="PS51819">
    <property type="entry name" value="VOC"/>
    <property type="match status" value="1"/>
</dbReference>
<dbReference type="SUPFAM" id="SSF54593">
    <property type="entry name" value="Glyoxalase/Bleomycin resistance protein/Dihydroxybiphenyl dioxygenase"/>
    <property type="match status" value="1"/>
</dbReference>
<evidence type="ECO:0000259" key="1">
    <source>
        <dbReference type="PROSITE" id="PS51819"/>
    </source>
</evidence>
<accession>A0AAE3WBL1</accession>
<comment type="caution">
    <text evidence="2">The sequence shown here is derived from an EMBL/GenBank/DDBJ whole genome shotgun (WGS) entry which is preliminary data.</text>
</comment>
<dbReference type="Proteomes" id="UP001226762">
    <property type="component" value="Unassembled WGS sequence"/>
</dbReference>
<sequence>MSDNPVVHFEMPYDDSGRMREFYETAFGWTTIPLGPEMGDYVVAQAAETDTENMVTQKGAINGGFAPRSVDNDRTNLVIAVADIARAMADVEAAGGTVLGAPVEIAGVGLYVHFTDTEGNRLSLLEPTQ</sequence>
<organism evidence="2 3">
    <name type="scientific">Marimonas arenosa</name>
    <dbReference type="NCBI Taxonomy" id="1795305"/>
    <lineage>
        <taxon>Bacteria</taxon>
        <taxon>Pseudomonadati</taxon>
        <taxon>Pseudomonadota</taxon>
        <taxon>Alphaproteobacteria</taxon>
        <taxon>Rhodobacterales</taxon>
        <taxon>Paracoccaceae</taxon>
        <taxon>Marimonas</taxon>
    </lineage>
</organism>
<gene>
    <name evidence="2" type="ORF">NO357_09915</name>
</gene>
<name>A0AAE3WBL1_9RHOB</name>
<evidence type="ECO:0000313" key="2">
    <source>
        <dbReference type="EMBL" id="MDQ2090211.1"/>
    </source>
</evidence>
<dbReference type="Gene3D" id="3.10.180.10">
    <property type="entry name" value="2,3-Dihydroxybiphenyl 1,2-Dioxygenase, domain 1"/>
    <property type="match status" value="1"/>
</dbReference>
<dbReference type="InterPro" id="IPR004360">
    <property type="entry name" value="Glyas_Fos-R_dOase_dom"/>
</dbReference>
<feature type="domain" description="VOC" evidence="1">
    <location>
        <begin position="5"/>
        <end position="127"/>
    </location>
</feature>